<evidence type="ECO:0000313" key="2">
    <source>
        <dbReference type="Proteomes" id="UP000004198"/>
    </source>
</evidence>
<dbReference type="SUPFAM" id="SSF74650">
    <property type="entry name" value="Galactose mutarotase-like"/>
    <property type="match status" value="1"/>
</dbReference>
<organism evidence="1 2">
    <name type="scientific">Clostridium carboxidivorans P7</name>
    <dbReference type="NCBI Taxonomy" id="536227"/>
    <lineage>
        <taxon>Bacteria</taxon>
        <taxon>Bacillati</taxon>
        <taxon>Bacillota</taxon>
        <taxon>Clostridia</taxon>
        <taxon>Eubacteriales</taxon>
        <taxon>Clostridiaceae</taxon>
        <taxon>Clostridium</taxon>
    </lineage>
</organism>
<dbReference type="STRING" id="536227.Ccar_14440"/>
<proteinExistence type="predicted"/>
<dbReference type="EMBL" id="ACVI01000058">
    <property type="protein sequence ID" value="EET86297.1"/>
    <property type="molecule type" value="Genomic_DNA"/>
</dbReference>
<protein>
    <submittedName>
        <fullName evidence="1">Aldose 1-epimerase</fullName>
    </submittedName>
</protein>
<evidence type="ECO:0000313" key="1">
    <source>
        <dbReference type="EMBL" id="EET86297.1"/>
    </source>
</evidence>
<sequence length="363" mass="42397">MVRRKIITYNVKINMEMISLINNKNEHTSIKEVLWKNHKAIRFSAGGYEALMVPEVGANIVELKNVFKGVSILRSPNDDLEFEKFRERPQVYGLPLLFPPNRIQDGKFKVDHKVYQFPINEPKNHNYIHGFVKNDKWEITRKEIISGDQVEIEAVFNFDKEHSFYKYLPHEFQFKLLYNLSSEGLKQTTSIINLSSEKMPIGIGYHTAFNVPFNPESKDEDYRLIVSVGKRWVQDERNLPTKEILDLTEEENQYVNKGIIPLGCKIESHYTLENIEVNGSEFRGAIIEDRSKNMRVVYEMGKEYKHIVIWNDMGDKNYVCIEPQTCVINAPNVNLDQNITGFKTLEPKDIWSETARIYVKDIK</sequence>
<dbReference type="Proteomes" id="UP000004198">
    <property type="component" value="Unassembled WGS sequence"/>
</dbReference>
<dbReference type="CDD" id="cd01081">
    <property type="entry name" value="Aldose_epim"/>
    <property type="match status" value="1"/>
</dbReference>
<dbReference type="InterPro" id="IPR008183">
    <property type="entry name" value="Aldose_1/G6P_1-epimerase"/>
</dbReference>
<accession>C6PWS2</accession>
<gene>
    <name evidence="1" type="ORF">CcarbDRAFT_3239</name>
</gene>
<dbReference type="eggNOG" id="COG2017">
    <property type="taxonomic scope" value="Bacteria"/>
</dbReference>
<dbReference type="InterPro" id="IPR011013">
    <property type="entry name" value="Gal_mutarotase_sf_dom"/>
</dbReference>
<comment type="caution">
    <text evidence="1">The sequence shown here is derived from an EMBL/GenBank/DDBJ whole genome shotgun (WGS) entry which is preliminary data.</text>
</comment>
<dbReference type="GO" id="GO:0005975">
    <property type="term" value="P:carbohydrate metabolic process"/>
    <property type="evidence" value="ECO:0007669"/>
    <property type="project" value="InterPro"/>
</dbReference>
<name>C6PWS2_9CLOT</name>
<dbReference type="AlphaFoldDB" id="C6PWS2"/>
<dbReference type="GO" id="GO:0016853">
    <property type="term" value="F:isomerase activity"/>
    <property type="evidence" value="ECO:0007669"/>
    <property type="project" value="InterPro"/>
</dbReference>
<reference evidence="1 2" key="1">
    <citation type="submission" date="2009-06" db="EMBL/GenBank/DDBJ databases">
        <title>The draft genome of Clostridium carboxidivorans P7.</title>
        <authorList>
            <consortium name="US DOE Joint Genome Institute (JGI-PGF)"/>
            <person name="Lucas S."/>
            <person name="Copeland A."/>
            <person name="Lapidus A."/>
            <person name="Glavina del Rio T."/>
            <person name="Tice H."/>
            <person name="Bruce D."/>
            <person name="Goodwin L."/>
            <person name="Pitluck S."/>
            <person name="Larimer F."/>
            <person name="Land M.L."/>
            <person name="Hauser L."/>
            <person name="Hemme C.L."/>
        </authorList>
    </citation>
    <scope>NUCLEOTIDE SEQUENCE [LARGE SCALE GENOMIC DNA]</scope>
    <source>
        <strain evidence="1 2">P7</strain>
    </source>
</reference>
<dbReference type="GO" id="GO:0030246">
    <property type="term" value="F:carbohydrate binding"/>
    <property type="evidence" value="ECO:0007669"/>
    <property type="project" value="InterPro"/>
</dbReference>
<dbReference type="InterPro" id="IPR014718">
    <property type="entry name" value="GH-type_carb-bd"/>
</dbReference>
<dbReference type="Pfam" id="PF01263">
    <property type="entry name" value="Aldose_epim"/>
    <property type="match status" value="1"/>
</dbReference>
<dbReference type="Gene3D" id="2.70.98.10">
    <property type="match status" value="1"/>
</dbReference>
<keyword evidence="2" id="KW-1185">Reference proteome</keyword>